<dbReference type="EMBL" id="CP011509">
    <property type="protein sequence ID" value="AKJ08119.1"/>
    <property type="molecule type" value="Genomic_DNA"/>
</dbReference>
<dbReference type="Pfam" id="PF01627">
    <property type="entry name" value="Hpt"/>
    <property type="match status" value="1"/>
</dbReference>
<dbReference type="GO" id="GO:0000155">
    <property type="term" value="F:phosphorelay sensor kinase activity"/>
    <property type="evidence" value="ECO:0007669"/>
    <property type="project" value="UniProtKB-ARBA"/>
</dbReference>
<evidence type="ECO:0000313" key="14">
    <source>
        <dbReference type="EMBL" id="REG29854.1"/>
    </source>
</evidence>
<dbReference type="Gene3D" id="3.40.50.2300">
    <property type="match status" value="1"/>
</dbReference>
<dbReference type="PROSITE" id="PS50109">
    <property type="entry name" value="HIS_KIN"/>
    <property type="match status" value="1"/>
</dbReference>
<feature type="domain" description="Response regulatory" evidence="10">
    <location>
        <begin position="598"/>
        <end position="714"/>
    </location>
</feature>
<accession>A0AAC8QIE9</accession>
<dbReference type="EMBL" id="QUMU01000007">
    <property type="protein sequence ID" value="REG29854.1"/>
    <property type="molecule type" value="Genomic_DNA"/>
</dbReference>
<keyword evidence="4" id="KW-0808">Transferase</keyword>
<dbReference type="SMART" id="SM00260">
    <property type="entry name" value="CheW"/>
    <property type="match status" value="1"/>
</dbReference>
<dbReference type="Gene3D" id="2.30.30.40">
    <property type="entry name" value="SH3 Domains"/>
    <property type="match status" value="1"/>
</dbReference>
<dbReference type="AlphaFoldDB" id="A0AAC8QIE9"/>
<feature type="modified residue" description="Phosphohistidine" evidence="6">
    <location>
        <position position="55"/>
    </location>
</feature>
<dbReference type="Gene3D" id="3.30.565.10">
    <property type="entry name" value="Histidine kinase-like ATPase, C-terminal domain"/>
    <property type="match status" value="1"/>
</dbReference>
<evidence type="ECO:0000259" key="11">
    <source>
        <dbReference type="PROSITE" id="PS50851"/>
    </source>
</evidence>
<dbReference type="Proteomes" id="UP000256345">
    <property type="component" value="Unassembled WGS sequence"/>
</dbReference>
<keyword evidence="5 13" id="KW-0418">Kinase</keyword>
<dbReference type="PRINTS" id="PR00344">
    <property type="entry name" value="BCTRLSENSOR"/>
</dbReference>
<dbReference type="InterPro" id="IPR004358">
    <property type="entry name" value="Sig_transdc_His_kin-like_C"/>
</dbReference>
<dbReference type="SUPFAM" id="SSF52172">
    <property type="entry name" value="CheY-like"/>
    <property type="match status" value="1"/>
</dbReference>
<reference evidence="13 15" key="1">
    <citation type="submission" date="2015-05" db="EMBL/GenBank/DDBJ databases">
        <title>Genome assembly of Archangium gephyra DSM 2261.</title>
        <authorList>
            <person name="Sharma G."/>
            <person name="Subramanian S."/>
        </authorList>
    </citation>
    <scope>NUCLEOTIDE SEQUENCE [LARGE SCALE GENOMIC DNA]</scope>
    <source>
        <strain evidence="13 15">DSM 2261</strain>
    </source>
</reference>
<dbReference type="InterPro" id="IPR002545">
    <property type="entry name" value="CheW-lke_dom"/>
</dbReference>
<evidence type="ECO:0000313" key="15">
    <source>
        <dbReference type="Proteomes" id="UP000035579"/>
    </source>
</evidence>
<dbReference type="InterPro" id="IPR008207">
    <property type="entry name" value="Sig_transdc_His_kin_Hpt_dom"/>
</dbReference>
<dbReference type="PROSITE" id="PS50851">
    <property type="entry name" value="CHEW"/>
    <property type="match status" value="1"/>
</dbReference>
<reference evidence="14 16" key="2">
    <citation type="submission" date="2018-08" db="EMBL/GenBank/DDBJ databases">
        <title>Genomic Encyclopedia of Archaeal and Bacterial Type Strains, Phase II (KMG-II): from individual species to whole genera.</title>
        <authorList>
            <person name="Goeker M."/>
        </authorList>
    </citation>
    <scope>NUCLEOTIDE SEQUENCE [LARGE SCALE GENOMIC DNA]</scope>
    <source>
        <strain evidence="14 16">DSM 2261</strain>
    </source>
</reference>
<dbReference type="CDD" id="cd00088">
    <property type="entry name" value="HPT"/>
    <property type="match status" value="1"/>
</dbReference>
<gene>
    <name evidence="13" type="ORF">AA314_09745</name>
    <name evidence="14" type="ORF">ATI61_107551</name>
</gene>
<name>A0AAC8QIE9_9BACT</name>
<dbReference type="EC" id="2.7.13.3" evidence="2"/>
<dbReference type="InterPro" id="IPR001789">
    <property type="entry name" value="Sig_transdc_resp-reg_receiver"/>
</dbReference>
<dbReference type="PANTHER" id="PTHR43395:SF1">
    <property type="entry name" value="CHEMOTAXIS PROTEIN CHEA"/>
    <property type="match status" value="1"/>
</dbReference>
<evidence type="ECO:0000259" key="12">
    <source>
        <dbReference type="PROSITE" id="PS50894"/>
    </source>
</evidence>
<keyword evidence="3 7" id="KW-0597">Phosphoprotein</keyword>
<evidence type="ECO:0000313" key="13">
    <source>
        <dbReference type="EMBL" id="AKJ08119.1"/>
    </source>
</evidence>
<evidence type="ECO:0000256" key="5">
    <source>
        <dbReference type="ARBA" id="ARBA00022777"/>
    </source>
</evidence>
<evidence type="ECO:0000259" key="9">
    <source>
        <dbReference type="PROSITE" id="PS50109"/>
    </source>
</evidence>
<proteinExistence type="predicted"/>
<dbReference type="GO" id="GO:0006935">
    <property type="term" value="P:chemotaxis"/>
    <property type="evidence" value="ECO:0007669"/>
    <property type="project" value="InterPro"/>
</dbReference>
<protein>
    <recommendedName>
        <fullName evidence="2">histidine kinase</fullName>
        <ecNumber evidence="2">2.7.13.3</ecNumber>
    </recommendedName>
</protein>
<dbReference type="PROSITE" id="PS50894">
    <property type="entry name" value="HPT"/>
    <property type="match status" value="1"/>
</dbReference>
<dbReference type="PANTHER" id="PTHR43395">
    <property type="entry name" value="SENSOR HISTIDINE KINASE CHEA"/>
    <property type="match status" value="1"/>
</dbReference>
<evidence type="ECO:0000256" key="4">
    <source>
        <dbReference type="ARBA" id="ARBA00022679"/>
    </source>
</evidence>
<dbReference type="InterPro" id="IPR011006">
    <property type="entry name" value="CheY-like_superfamily"/>
</dbReference>
<feature type="domain" description="HPt" evidence="12">
    <location>
        <begin position="5"/>
        <end position="111"/>
    </location>
</feature>
<dbReference type="InterPro" id="IPR036061">
    <property type="entry name" value="CheW-like_dom_sf"/>
</dbReference>
<evidence type="ECO:0000259" key="10">
    <source>
        <dbReference type="PROSITE" id="PS50110"/>
    </source>
</evidence>
<evidence type="ECO:0000256" key="1">
    <source>
        <dbReference type="ARBA" id="ARBA00000085"/>
    </source>
</evidence>
<dbReference type="SMART" id="SM00073">
    <property type="entry name" value="HPT"/>
    <property type="match status" value="1"/>
</dbReference>
<feature type="domain" description="Histidine kinase" evidence="9">
    <location>
        <begin position="283"/>
        <end position="444"/>
    </location>
</feature>
<evidence type="ECO:0000256" key="3">
    <source>
        <dbReference type="ARBA" id="ARBA00022553"/>
    </source>
</evidence>
<feature type="compositionally biased region" description="Pro residues" evidence="8">
    <location>
        <begin position="138"/>
        <end position="170"/>
    </location>
</feature>
<dbReference type="Pfam" id="PF00072">
    <property type="entry name" value="Response_reg"/>
    <property type="match status" value="1"/>
</dbReference>
<dbReference type="SUPFAM" id="SSF50341">
    <property type="entry name" value="CheW-like"/>
    <property type="match status" value="1"/>
</dbReference>
<evidence type="ECO:0000313" key="16">
    <source>
        <dbReference type="Proteomes" id="UP000256345"/>
    </source>
</evidence>
<feature type="region of interest" description="Disordered" evidence="8">
    <location>
        <begin position="137"/>
        <end position="173"/>
    </location>
</feature>
<dbReference type="Pfam" id="PF02518">
    <property type="entry name" value="HATPase_c"/>
    <property type="match status" value="1"/>
</dbReference>
<comment type="catalytic activity">
    <reaction evidence="1">
        <text>ATP + protein L-histidine = ADP + protein N-phospho-L-histidine.</text>
        <dbReference type="EC" id="2.7.13.3"/>
    </reaction>
</comment>
<evidence type="ECO:0000256" key="2">
    <source>
        <dbReference type="ARBA" id="ARBA00012438"/>
    </source>
</evidence>
<dbReference type="Proteomes" id="UP000035579">
    <property type="component" value="Chromosome"/>
</dbReference>
<feature type="modified residue" description="4-aspartylphosphate" evidence="7">
    <location>
        <position position="647"/>
    </location>
</feature>
<feature type="domain" description="CheW-like" evidence="11">
    <location>
        <begin position="446"/>
        <end position="579"/>
    </location>
</feature>
<dbReference type="InterPro" id="IPR005467">
    <property type="entry name" value="His_kinase_dom"/>
</dbReference>
<sequence length="715" mass="76505">MTMDRDRLAQALMATFLEELEGHVAALNRDLLALEKAASPARFGELMTSLLRTVHSVKGASRAVSQALIETACHRLEEVLMVMQRQGRTSPELMEVGFTAADALDDAGRRLALKQELRGSPLEALLPRLEEAALAPDAPRPTAPALPQPSSAPGPEAPLPPVEAPAPGPEGLPVRVSAQKLDALLARSGELRVAGLRMEGRVEQVEAVHEELHQLRLRLRGTDETVARRLETRLAQLGRALAADQRTLLQTTGGLDEEVRRARTLPFAEACAGLERNARDLALASGKQARLEVRGGALELDRSLLQGLREPLLHLVRNAVAHGLETPAARREAGKPEEGRVTLSAQLRGGRVQVVVEDDGRGLDMASIRARGRARGLPVLQDAGDARLIFMPGLSTAEAVTAVSGRGVGLDVVRAQVEAMRGSVDVAFEPGLGTRFTLDVPLTLSTLRVLLVTAGGHTFAVAGEGVERLLRLEPGDVRVVEGRQMWAAPRALVPLAPLTAVLGLEASAPRQRPGAMVLSAGEVRAVLVVDEVMAEQEVLVRGLGPRIRRARHVSGVAVLPDGRMAPLLNAASLVRAAEGRTAPAGLFPAPVERKSRRRVLLADDSMTTRALEQSILEAAGYEVLACADGQEAWERLLTEGADAVVSDVEMPRMDGFALTEAVRGSPRFGRLPVVLVTARSRPEDKARGLQVGASAYLVKSAFDQTHLLETLRQLL</sequence>
<dbReference type="InterPro" id="IPR036641">
    <property type="entry name" value="HPT_dom_sf"/>
</dbReference>
<keyword evidence="16" id="KW-1185">Reference proteome</keyword>
<dbReference type="Pfam" id="PF01584">
    <property type="entry name" value="CheW"/>
    <property type="match status" value="1"/>
</dbReference>
<organism evidence="13 15">
    <name type="scientific">Archangium gephyra</name>
    <dbReference type="NCBI Taxonomy" id="48"/>
    <lineage>
        <taxon>Bacteria</taxon>
        <taxon>Pseudomonadati</taxon>
        <taxon>Myxococcota</taxon>
        <taxon>Myxococcia</taxon>
        <taxon>Myxococcales</taxon>
        <taxon>Cystobacterineae</taxon>
        <taxon>Archangiaceae</taxon>
        <taxon>Archangium</taxon>
    </lineage>
</organism>
<dbReference type="KEGG" id="age:AA314_09745"/>
<dbReference type="InterPro" id="IPR051315">
    <property type="entry name" value="Bact_Chemotaxis_CheA"/>
</dbReference>
<dbReference type="SUPFAM" id="SSF55874">
    <property type="entry name" value="ATPase domain of HSP90 chaperone/DNA topoisomerase II/histidine kinase"/>
    <property type="match status" value="1"/>
</dbReference>
<dbReference type="InterPro" id="IPR003594">
    <property type="entry name" value="HATPase_dom"/>
</dbReference>
<evidence type="ECO:0000256" key="7">
    <source>
        <dbReference type="PROSITE-ProRule" id="PRU00169"/>
    </source>
</evidence>
<dbReference type="InterPro" id="IPR036890">
    <property type="entry name" value="HATPase_C_sf"/>
</dbReference>
<dbReference type="SMART" id="SM00448">
    <property type="entry name" value="REC"/>
    <property type="match status" value="1"/>
</dbReference>
<dbReference type="PROSITE" id="PS50110">
    <property type="entry name" value="RESPONSE_REGULATORY"/>
    <property type="match status" value="1"/>
</dbReference>
<evidence type="ECO:0000256" key="8">
    <source>
        <dbReference type="SAM" id="MobiDB-lite"/>
    </source>
</evidence>
<dbReference type="SMART" id="SM00387">
    <property type="entry name" value="HATPase_c"/>
    <property type="match status" value="1"/>
</dbReference>
<dbReference type="Gene3D" id="1.20.120.160">
    <property type="entry name" value="HPT domain"/>
    <property type="match status" value="1"/>
</dbReference>
<dbReference type="FunFam" id="3.30.565.10:FF:000016">
    <property type="entry name" value="Chemotaxis protein CheA, putative"/>
    <property type="match status" value="1"/>
</dbReference>
<evidence type="ECO:0000256" key="6">
    <source>
        <dbReference type="PROSITE-ProRule" id="PRU00110"/>
    </source>
</evidence>
<dbReference type="SUPFAM" id="SSF47226">
    <property type="entry name" value="Histidine-containing phosphotransfer domain, HPT domain"/>
    <property type="match status" value="1"/>
</dbReference>